<gene>
    <name evidence="2" type="ORF">MATL_G00250930</name>
</gene>
<organism evidence="2 3">
    <name type="scientific">Megalops atlanticus</name>
    <name type="common">Tarpon</name>
    <name type="synonym">Clupea gigantea</name>
    <dbReference type="NCBI Taxonomy" id="7932"/>
    <lineage>
        <taxon>Eukaryota</taxon>
        <taxon>Metazoa</taxon>
        <taxon>Chordata</taxon>
        <taxon>Craniata</taxon>
        <taxon>Vertebrata</taxon>
        <taxon>Euteleostomi</taxon>
        <taxon>Actinopterygii</taxon>
        <taxon>Neopterygii</taxon>
        <taxon>Teleostei</taxon>
        <taxon>Elopiformes</taxon>
        <taxon>Megalopidae</taxon>
        <taxon>Megalops</taxon>
    </lineage>
</organism>
<sequence>MKGGHWNHLRSLQTLGQQPSPGHDYCITKCKVSLSPKSVRGLLRSPRVSLRRIDERAVSHHLRRTLFPGEDRGAEVEEMGEDLPV</sequence>
<keyword evidence="3" id="KW-1185">Reference proteome</keyword>
<evidence type="ECO:0000313" key="2">
    <source>
        <dbReference type="EMBL" id="KAG7456325.1"/>
    </source>
</evidence>
<feature type="region of interest" description="Disordered" evidence="1">
    <location>
        <begin position="1"/>
        <end position="21"/>
    </location>
</feature>
<proteinExistence type="predicted"/>
<feature type="compositionally biased region" description="Polar residues" evidence="1">
    <location>
        <begin position="10"/>
        <end position="20"/>
    </location>
</feature>
<dbReference type="EMBL" id="JAFDVH010000023">
    <property type="protein sequence ID" value="KAG7456325.1"/>
    <property type="molecule type" value="Genomic_DNA"/>
</dbReference>
<dbReference type="Proteomes" id="UP001046870">
    <property type="component" value="Chromosome 23"/>
</dbReference>
<dbReference type="AlphaFoldDB" id="A0A9D3PBM5"/>
<evidence type="ECO:0000313" key="3">
    <source>
        <dbReference type="Proteomes" id="UP001046870"/>
    </source>
</evidence>
<reference evidence="2" key="1">
    <citation type="submission" date="2021-01" db="EMBL/GenBank/DDBJ databases">
        <authorList>
            <person name="Zahm M."/>
            <person name="Roques C."/>
            <person name="Cabau C."/>
            <person name="Klopp C."/>
            <person name="Donnadieu C."/>
            <person name="Jouanno E."/>
            <person name="Lampietro C."/>
            <person name="Louis A."/>
            <person name="Herpin A."/>
            <person name="Echchiki A."/>
            <person name="Berthelot C."/>
            <person name="Parey E."/>
            <person name="Roest-Crollius H."/>
            <person name="Braasch I."/>
            <person name="Postlethwait J."/>
            <person name="Bobe J."/>
            <person name="Montfort J."/>
            <person name="Bouchez O."/>
            <person name="Begum T."/>
            <person name="Mejri S."/>
            <person name="Adams A."/>
            <person name="Chen W.-J."/>
            <person name="Guiguen Y."/>
        </authorList>
    </citation>
    <scope>NUCLEOTIDE SEQUENCE</scope>
    <source>
        <strain evidence="2">YG-15Mar2019-1</strain>
        <tissue evidence="2">Brain</tissue>
    </source>
</reference>
<accession>A0A9D3PBM5</accession>
<comment type="caution">
    <text evidence="2">The sequence shown here is derived from an EMBL/GenBank/DDBJ whole genome shotgun (WGS) entry which is preliminary data.</text>
</comment>
<evidence type="ECO:0000256" key="1">
    <source>
        <dbReference type="SAM" id="MobiDB-lite"/>
    </source>
</evidence>
<protein>
    <submittedName>
        <fullName evidence="2">Uncharacterized protein</fullName>
    </submittedName>
</protein>
<name>A0A9D3PBM5_MEGAT</name>